<feature type="region of interest" description="Disordered" evidence="1">
    <location>
        <begin position="233"/>
        <end position="257"/>
    </location>
</feature>
<sequence length="389" mass="42613">MTNTSKSTNKNNPKRYSDLADIPRWAEDIAAEPFDANSYIREKLQSLEKYQDTVPNATDAEALNGVADLENGVNPTTETGSLEPVSINADLTDQNLTVTDSTDQTLSASCDTIVVSVATAEVADSIDKSSRASSGHLETVLMNPESNDKNIVLTNELVIDTNEKTSSVADHANQELSVSSDVISTTDDVVQNTVLSAENQSSASLENWCDSIVAESFERETFSKKDDISWDYDSNIGPSEPAGARNKKKTVDRTGKKAVHSSSQKTKFFDILKAGGTTKHASMEVKISYSTGKDWKARAKEDESGNLYLPSLKRGRKPLKLDGEQGMYIAFAAERFKKDHGFVIPANTMCLAFEKKYSIKVTPNNLKKKLAKLYGGNTKMLKNKTKRKA</sequence>
<dbReference type="Proteomes" id="UP000094801">
    <property type="component" value="Unassembled WGS sequence"/>
</dbReference>
<keyword evidence="3" id="KW-1185">Reference proteome</keyword>
<name>A0A1E4SYV6_9ASCO</name>
<evidence type="ECO:0000313" key="3">
    <source>
        <dbReference type="Proteomes" id="UP000094801"/>
    </source>
</evidence>
<evidence type="ECO:0000313" key="2">
    <source>
        <dbReference type="EMBL" id="ODV84668.1"/>
    </source>
</evidence>
<protein>
    <submittedName>
        <fullName evidence="2">Uncharacterized protein</fullName>
    </submittedName>
</protein>
<proteinExistence type="predicted"/>
<gene>
    <name evidence="2" type="ORF">CANARDRAFT_28831</name>
</gene>
<evidence type="ECO:0000256" key="1">
    <source>
        <dbReference type="SAM" id="MobiDB-lite"/>
    </source>
</evidence>
<dbReference type="AlphaFoldDB" id="A0A1E4SYV6"/>
<organism evidence="2 3">
    <name type="scientific">[Candida] arabinofermentans NRRL YB-2248</name>
    <dbReference type="NCBI Taxonomy" id="983967"/>
    <lineage>
        <taxon>Eukaryota</taxon>
        <taxon>Fungi</taxon>
        <taxon>Dikarya</taxon>
        <taxon>Ascomycota</taxon>
        <taxon>Saccharomycotina</taxon>
        <taxon>Pichiomycetes</taxon>
        <taxon>Pichiales</taxon>
        <taxon>Pichiaceae</taxon>
        <taxon>Ogataea</taxon>
        <taxon>Ogataea/Candida clade</taxon>
    </lineage>
</organism>
<accession>A0A1E4SYV6</accession>
<reference evidence="3" key="1">
    <citation type="submission" date="2016-04" db="EMBL/GenBank/DDBJ databases">
        <title>Comparative genomics of biotechnologically important yeasts.</title>
        <authorList>
            <consortium name="DOE Joint Genome Institute"/>
            <person name="Riley R."/>
            <person name="Haridas S."/>
            <person name="Wolfe K.H."/>
            <person name="Lopes M.R."/>
            <person name="Hittinger C.T."/>
            <person name="Goker M."/>
            <person name="Salamov A."/>
            <person name="Wisecaver J."/>
            <person name="Long T.M."/>
            <person name="Aerts A.L."/>
            <person name="Barry K."/>
            <person name="Choi C."/>
            <person name="Clum A."/>
            <person name="Coughlan A.Y."/>
            <person name="Deshpande S."/>
            <person name="Douglass A.P."/>
            <person name="Hanson S.J."/>
            <person name="Klenk H.-P."/>
            <person name="Labutti K."/>
            <person name="Lapidus A."/>
            <person name="Lindquist E."/>
            <person name="Lipzen A."/>
            <person name="Meier-Kolthoff J.P."/>
            <person name="Ohm R.A."/>
            <person name="Otillar R.P."/>
            <person name="Pangilinan J."/>
            <person name="Peng Y."/>
            <person name="Rokas A."/>
            <person name="Rosa C.A."/>
            <person name="Scheuner C."/>
            <person name="Sibirny A.A."/>
            <person name="Slot J.C."/>
            <person name="Stielow J.B."/>
            <person name="Sun H."/>
            <person name="Kurtzman C.P."/>
            <person name="Blackwell M."/>
            <person name="Grigoriev I.V."/>
            <person name="Jeffries T.W."/>
        </authorList>
    </citation>
    <scope>NUCLEOTIDE SEQUENCE [LARGE SCALE GENOMIC DNA]</scope>
    <source>
        <strain evidence="3">NRRL YB-2248</strain>
    </source>
</reference>
<dbReference type="EMBL" id="KV453855">
    <property type="protein sequence ID" value="ODV84668.1"/>
    <property type="molecule type" value="Genomic_DNA"/>
</dbReference>